<sequence length="216" mass="23415">MNTLSQHAACTACFLSAWSPDSPGALVPDFWSPHEPMTVQQSSNSPASSAMTSILASVSTAPWRSDVMHGVCDKRDTRAQSKAINRQRHCQNLHGPSYHGGIGTTEGYVIRTTLAAPSRFKQPVSFFSVIFQLDWHVTASSSIPGLDIQTLVLTSLPELLTQVLPARGQSHGNSHQNSLVSGSPHSGRDFSTVTAINVTFTEIRRCRTSIQSTLKQ</sequence>
<gene>
    <name evidence="1" type="ORF">EJ05DRAFT_501686</name>
</gene>
<protein>
    <submittedName>
        <fullName evidence="1">Uncharacterized protein</fullName>
    </submittedName>
</protein>
<name>A0A6A6W3L3_9PEZI</name>
<evidence type="ECO:0000313" key="1">
    <source>
        <dbReference type="EMBL" id="KAF2757155.1"/>
    </source>
</evidence>
<evidence type="ECO:0000313" key="2">
    <source>
        <dbReference type="Proteomes" id="UP000799437"/>
    </source>
</evidence>
<dbReference type="AlphaFoldDB" id="A0A6A6W3L3"/>
<keyword evidence="2" id="KW-1185">Reference proteome</keyword>
<reference evidence="1" key="1">
    <citation type="journal article" date="2020" name="Stud. Mycol.">
        <title>101 Dothideomycetes genomes: a test case for predicting lifestyles and emergence of pathogens.</title>
        <authorList>
            <person name="Haridas S."/>
            <person name="Albert R."/>
            <person name="Binder M."/>
            <person name="Bloem J."/>
            <person name="Labutti K."/>
            <person name="Salamov A."/>
            <person name="Andreopoulos B."/>
            <person name="Baker S."/>
            <person name="Barry K."/>
            <person name="Bills G."/>
            <person name="Bluhm B."/>
            <person name="Cannon C."/>
            <person name="Castanera R."/>
            <person name="Culley D."/>
            <person name="Daum C."/>
            <person name="Ezra D."/>
            <person name="Gonzalez J."/>
            <person name="Henrissat B."/>
            <person name="Kuo A."/>
            <person name="Liang C."/>
            <person name="Lipzen A."/>
            <person name="Lutzoni F."/>
            <person name="Magnuson J."/>
            <person name="Mondo S."/>
            <person name="Nolan M."/>
            <person name="Ohm R."/>
            <person name="Pangilinan J."/>
            <person name="Park H.-J."/>
            <person name="Ramirez L."/>
            <person name="Alfaro M."/>
            <person name="Sun H."/>
            <person name="Tritt A."/>
            <person name="Yoshinaga Y."/>
            <person name="Zwiers L.-H."/>
            <person name="Turgeon B."/>
            <person name="Goodwin S."/>
            <person name="Spatafora J."/>
            <person name="Crous P."/>
            <person name="Grigoriev I."/>
        </authorList>
    </citation>
    <scope>NUCLEOTIDE SEQUENCE</scope>
    <source>
        <strain evidence="1">CBS 121739</strain>
    </source>
</reference>
<proteinExistence type="predicted"/>
<dbReference type="GeneID" id="54488196"/>
<organism evidence="1 2">
    <name type="scientific">Pseudovirgaria hyperparasitica</name>
    <dbReference type="NCBI Taxonomy" id="470096"/>
    <lineage>
        <taxon>Eukaryota</taxon>
        <taxon>Fungi</taxon>
        <taxon>Dikarya</taxon>
        <taxon>Ascomycota</taxon>
        <taxon>Pezizomycotina</taxon>
        <taxon>Dothideomycetes</taxon>
        <taxon>Dothideomycetes incertae sedis</taxon>
        <taxon>Acrospermales</taxon>
        <taxon>Acrospermaceae</taxon>
        <taxon>Pseudovirgaria</taxon>
    </lineage>
</organism>
<dbReference type="RefSeq" id="XP_033599606.1">
    <property type="nucleotide sequence ID" value="XM_033747142.1"/>
</dbReference>
<dbReference type="EMBL" id="ML996574">
    <property type="protein sequence ID" value="KAF2757155.1"/>
    <property type="molecule type" value="Genomic_DNA"/>
</dbReference>
<dbReference type="Proteomes" id="UP000799437">
    <property type="component" value="Unassembled WGS sequence"/>
</dbReference>
<accession>A0A6A6W3L3</accession>